<evidence type="ECO:0000256" key="2">
    <source>
        <dbReference type="SAM" id="SignalP"/>
    </source>
</evidence>
<dbReference type="InterPro" id="IPR037293">
    <property type="entry name" value="Gal_Oxidase_central_sf"/>
</dbReference>
<comment type="caution">
    <text evidence="5">The sequence shown here is derived from an EMBL/GenBank/DDBJ whole genome shotgun (WGS) entry which is preliminary data.</text>
</comment>
<dbReference type="Proteomes" id="UP000256328">
    <property type="component" value="Unassembled WGS sequence"/>
</dbReference>
<protein>
    <submittedName>
        <fullName evidence="5">Galactose oxidase-like</fullName>
    </submittedName>
</protein>
<reference evidence="5 6" key="1">
    <citation type="journal article" date="2018" name="IMA Fungus">
        <title>IMA Genome-F 9: Draft genome sequence of Annulohypoxylon stygium, Aspergillus mulundensis, Berkeleyomyces basicola (syn. Thielaviopsis basicola), Ceratocystis smalleyi, two Cercospora beticola strains, Coleophoma cylindrospora, Fusarium fracticaudum, Phialophora cf. hyalina, and Morchella septimelata.</title>
        <authorList>
            <person name="Wingfield B.D."/>
            <person name="Bills G.F."/>
            <person name="Dong Y."/>
            <person name="Huang W."/>
            <person name="Nel W.J."/>
            <person name="Swalarsk-Parry B.S."/>
            <person name="Vaghefi N."/>
            <person name="Wilken P.M."/>
            <person name="An Z."/>
            <person name="de Beer Z.W."/>
            <person name="De Vos L."/>
            <person name="Chen L."/>
            <person name="Duong T.A."/>
            <person name="Gao Y."/>
            <person name="Hammerbacher A."/>
            <person name="Kikkert J.R."/>
            <person name="Li Y."/>
            <person name="Li H."/>
            <person name="Li K."/>
            <person name="Li Q."/>
            <person name="Liu X."/>
            <person name="Ma X."/>
            <person name="Naidoo K."/>
            <person name="Pethybridge S.J."/>
            <person name="Sun J."/>
            <person name="Steenkamp E.T."/>
            <person name="van der Nest M.A."/>
            <person name="van Wyk S."/>
            <person name="Wingfield M.J."/>
            <person name="Xiong C."/>
            <person name="Yue Q."/>
            <person name="Zhang X."/>
        </authorList>
    </citation>
    <scope>NUCLEOTIDE SEQUENCE [LARGE SCALE GENOMIC DNA]</scope>
    <source>
        <strain evidence="5 6">BP5796</strain>
    </source>
</reference>
<dbReference type="Gene3D" id="2.60.40.10">
    <property type="entry name" value="Immunoglobulins"/>
    <property type="match status" value="1"/>
</dbReference>
<evidence type="ECO:0000313" key="5">
    <source>
        <dbReference type="EMBL" id="RDW92311.1"/>
    </source>
</evidence>
<feature type="chain" id="PRO_5017557203" evidence="2">
    <location>
        <begin position="21"/>
        <end position="581"/>
    </location>
</feature>
<dbReference type="InterPro" id="IPR009880">
    <property type="entry name" value="Glyoxal_oxidase_N"/>
</dbReference>
<dbReference type="InterPro" id="IPR013783">
    <property type="entry name" value="Ig-like_fold"/>
</dbReference>
<proteinExistence type="predicted"/>
<feature type="signal peptide" evidence="2">
    <location>
        <begin position="1"/>
        <end position="20"/>
    </location>
</feature>
<dbReference type="InterPro" id="IPR014756">
    <property type="entry name" value="Ig_E-set"/>
</dbReference>
<evidence type="ECO:0000256" key="1">
    <source>
        <dbReference type="ARBA" id="ARBA00022729"/>
    </source>
</evidence>
<keyword evidence="6" id="KW-1185">Reference proteome</keyword>
<accession>A0A3D8T1M7</accession>
<dbReference type="PANTHER" id="PTHR32208">
    <property type="entry name" value="SECRETED PROTEIN-RELATED"/>
    <property type="match status" value="1"/>
</dbReference>
<dbReference type="Gene3D" id="2.130.10.80">
    <property type="entry name" value="Galactose oxidase/kelch, beta-propeller"/>
    <property type="match status" value="1"/>
</dbReference>
<gene>
    <name evidence="5" type="ORF">BP5796_01705</name>
</gene>
<evidence type="ECO:0000259" key="3">
    <source>
        <dbReference type="Pfam" id="PF07250"/>
    </source>
</evidence>
<feature type="domain" description="Glyoxal oxidase N-terminal" evidence="3">
    <location>
        <begin position="74"/>
        <end position="431"/>
    </location>
</feature>
<name>A0A3D8T1M7_9HELO</name>
<dbReference type="EMBL" id="PDLN01000002">
    <property type="protein sequence ID" value="RDW92311.1"/>
    <property type="molecule type" value="Genomic_DNA"/>
</dbReference>
<dbReference type="Pfam" id="PF07250">
    <property type="entry name" value="Glyoxal_oxid_N"/>
    <property type="match status" value="1"/>
</dbReference>
<dbReference type="SUPFAM" id="SSF81296">
    <property type="entry name" value="E set domains"/>
    <property type="match status" value="1"/>
</dbReference>
<sequence>MKSTFSLMAIGSAISPLVSATGFRTVGSSGSSAQMVFVPPYTNTVVFIDNYHANYGGPGYNISTGVHSDISYLYDGTDISVFGTEYNLTSNTIRPVKPLSNTFCSAGAFFPNGTLLNLAGAEAGTGVAEGFDKLRTYDAGPCNGACDTDWVEQPTKLQVYRWYPSAMTMVDGSVLVVGGSNKGGLVLNEASINVPTYEIVHANGQAPKAPVLLPILNFTKAENLVANKSYNLYPMLHGLPNAAVQDHIFTVAGNQAVIWDYTNDVLVKTLPNTPLQPRTFPSLATSVLLPLEYPDYTPTVLMCGGASGDMPNPITLDDCYRINPLDDVPAWVADDNLPNGPQVMTDGIQLPNGKILFINGARKGCAGGYQADDPVLIPLLYDPYAAPGARFTSMPPTTIPRLYHSTATLLPSGEVLVAGSNPAVSYSRTGAVPSTWPYFNNNGHRAALNQQQNKTSHYPTEYRVDIFSPPYLSSISAHGRPVITTFPANITYGTTFNIEARLERGARIRGNVQINLLAHGFHTHGVSMGQRMVKMGFQMVANSYGITVHAPRDASVIPPGIYMLFVVEDNIPSVGQWISIA</sequence>
<feature type="domain" description="Galactose oxidase-like Early set" evidence="4">
    <location>
        <begin position="480"/>
        <end position="580"/>
    </location>
</feature>
<dbReference type="Pfam" id="PF09118">
    <property type="entry name" value="GO-like_E_set"/>
    <property type="match status" value="1"/>
</dbReference>
<keyword evidence="1 2" id="KW-0732">Signal</keyword>
<dbReference type="AlphaFoldDB" id="A0A3D8T1M7"/>
<dbReference type="CDD" id="cd02851">
    <property type="entry name" value="E_set_GO_C"/>
    <property type="match status" value="1"/>
</dbReference>
<organism evidence="5 6">
    <name type="scientific">Coleophoma crateriformis</name>
    <dbReference type="NCBI Taxonomy" id="565419"/>
    <lineage>
        <taxon>Eukaryota</taxon>
        <taxon>Fungi</taxon>
        <taxon>Dikarya</taxon>
        <taxon>Ascomycota</taxon>
        <taxon>Pezizomycotina</taxon>
        <taxon>Leotiomycetes</taxon>
        <taxon>Helotiales</taxon>
        <taxon>Dermateaceae</taxon>
        <taxon>Coleophoma</taxon>
    </lineage>
</organism>
<dbReference type="InterPro" id="IPR015202">
    <property type="entry name" value="GO-like_E_set"/>
</dbReference>
<dbReference type="PANTHER" id="PTHR32208:SF21">
    <property type="entry name" value="LOW QUALITY PROTEIN: ALDEHYDE OXIDASE GLOX-LIKE"/>
    <property type="match status" value="1"/>
</dbReference>
<evidence type="ECO:0000313" key="6">
    <source>
        <dbReference type="Proteomes" id="UP000256328"/>
    </source>
</evidence>
<dbReference type="InterPro" id="IPR011043">
    <property type="entry name" value="Gal_Oxase/kelch_b-propeller"/>
</dbReference>
<dbReference type="OrthoDB" id="2019572at2759"/>
<evidence type="ECO:0000259" key="4">
    <source>
        <dbReference type="Pfam" id="PF09118"/>
    </source>
</evidence>
<dbReference type="SUPFAM" id="SSF50965">
    <property type="entry name" value="Galactose oxidase, central domain"/>
    <property type="match status" value="1"/>
</dbReference>